<accession>A0A345SS64</accession>
<dbReference type="SUPFAM" id="SSF69819">
    <property type="entry name" value="MTH1598-like"/>
    <property type="match status" value="1"/>
</dbReference>
<keyword evidence="7" id="KW-1185">Reference proteome</keyword>
<organism evidence="6 7">
    <name type="scientific">Peterkaempfera bronchialis</name>
    <dbReference type="NCBI Taxonomy" id="2126346"/>
    <lineage>
        <taxon>Bacteria</taxon>
        <taxon>Bacillati</taxon>
        <taxon>Actinomycetota</taxon>
        <taxon>Actinomycetes</taxon>
        <taxon>Kitasatosporales</taxon>
        <taxon>Streptomycetaceae</taxon>
        <taxon>Peterkaempfera</taxon>
    </lineage>
</organism>
<keyword evidence="3" id="KW-0479">Metal-binding</keyword>
<dbReference type="OrthoDB" id="3827441at2"/>
<dbReference type="EMBL" id="CP031264">
    <property type="protein sequence ID" value="AXI76569.1"/>
    <property type="molecule type" value="Genomic_DNA"/>
</dbReference>
<gene>
    <name evidence="6" type="ORF">C7M71_002870</name>
</gene>
<dbReference type="GO" id="GO:0046872">
    <property type="term" value="F:metal ion binding"/>
    <property type="evidence" value="ECO:0007669"/>
    <property type="project" value="UniProtKB-KW"/>
</dbReference>
<dbReference type="KEGG" id="stri:C7M71_002870"/>
<evidence type="ECO:0000256" key="2">
    <source>
        <dbReference type="ARBA" id="ARBA00022694"/>
    </source>
</evidence>
<dbReference type="Pfam" id="PF01951">
    <property type="entry name" value="Archease"/>
    <property type="match status" value="1"/>
</dbReference>
<evidence type="ECO:0000256" key="4">
    <source>
        <dbReference type="ARBA" id="ARBA00022837"/>
    </source>
</evidence>
<sequence>MAPHPDRPAAGHRSLPHTADTRIEAWAPDRERCLAEAVTGLVASFADLADLAGAPPRRGVTAHLPPAADEDLLVALLDEVIYRLEVHGELPLAAEVAAAPDGGLDVRLAMAAAEAVQAVGALPKAVSLHGLHLTRGSADGGWSCAFTVDV</sequence>
<proteinExistence type="inferred from homology"/>
<comment type="similarity">
    <text evidence="1">Belongs to the archease family.</text>
</comment>
<dbReference type="AlphaFoldDB" id="A0A345SS64"/>
<dbReference type="Proteomes" id="UP000249340">
    <property type="component" value="Chromosome"/>
</dbReference>
<dbReference type="RefSeq" id="WP_111489717.1">
    <property type="nucleotide sequence ID" value="NZ_CP031264.1"/>
</dbReference>
<evidence type="ECO:0000313" key="6">
    <source>
        <dbReference type="EMBL" id="AXI76569.1"/>
    </source>
</evidence>
<keyword evidence="2" id="KW-0819">tRNA processing</keyword>
<dbReference type="InterPro" id="IPR036820">
    <property type="entry name" value="Archease_dom_sf"/>
</dbReference>
<evidence type="ECO:0000313" key="7">
    <source>
        <dbReference type="Proteomes" id="UP000249340"/>
    </source>
</evidence>
<evidence type="ECO:0000259" key="5">
    <source>
        <dbReference type="Pfam" id="PF01951"/>
    </source>
</evidence>
<feature type="domain" description="Archease" evidence="5">
    <location>
        <begin position="13"/>
        <end position="150"/>
    </location>
</feature>
<evidence type="ECO:0000256" key="3">
    <source>
        <dbReference type="ARBA" id="ARBA00022723"/>
    </source>
</evidence>
<dbReference type="InterPro" id="IPR023572">
    <property type="entry name" value="Archease_dom"/>
</dbReference>
<reference evidence="7" key="1">
    <citation type="submission" date="2018-07" db="EMBL/GenBank/DDBJ databases">
        <title>Streptacidiphilus bronchialis DSM 106435 chromosome.</title>
        <authorList>
            <person name="Batra D."/>
            <person name="Gulvik C.A."/>
        </authorList>
    </citation>
    <scope>NUCLEOTIDE SEQUENCE [LARGE SCALE GENOMIC DNA]</scope>
    <source>
        <strain evidence="7">DSM 106435</strain>
    </source>
</reference>
<keyword evidence="4" id="KW-0106">Calcium</keyword>
<evidence type="ECO:0000256" key="1">
    <source>
        <dbReference type="ARBA" id="ARBA00007963"/>
    </source>
</evidence>
<dbReference type="GO" id="GO:0008033">
    <property type="term" value="P:tRNA processing"/>
    <property type="evidence" value="ECO:0007669"/>
    <property type="project" value="UniProtKB-KW"/>
</dbReference>
<dbReference type="Gene3D" id="3.55.10.10">
    <property type="entry name" value="Archease domain"/>
    <property type="match status" value="1"/>
</dbReference>
<protein>
    <submittedName>
        <fullName evidence="6">Archease</fullName>
    </submittedName>
</protein>
<name>A0A345SS64_9ACTN</name>